<evidence type="ECO:0000313" key="2">
    <source>
        <dbReference type="EMBL" id="KFM65350.1"/>
    </source>
</evidence>
<sequence>MTVVAFQESKDEEMKEVANEMSEKAQQMKDETFNEIKGKERKDEEVKVGKEAFDSQVPEVEMEEKVPSIASEKGGEIIHGNKAPGSQELEEEMEASENVTVKLVETDSVVTKSQLASIEPPENSRDAEMGEADLQLKQSVPVL</sequence>
<protein>
    <submittedName>
        <fullName evidence="2">Uncharacterized protein</fullName>
    </submittedName>
</protein>
<name>A0A087TJR1_STEMI</name>
<feature type="region of interest" description="Disordered" evidence="1">
    <location>
        <begin position="21"/>
        <end position="94"/>
    </location>
</feature>
<feature type="compositionally biased region" description="Basic and acidic residues" evidence="1">
    <location>
        <begin position="21"/>
        <end position="53"/>
    </location>
</feature>
<evidence type="ECO:0000313" key="3">
    <source>
        <dbReference type="Proteomes" id="UP000054359"/>
    </source>
</evidence>
<keyword evidence="3" id="KW-1185">Reference proteome</keyword>
<feature type="non-terminal residue" evidence="2">
    <location>
        <position position="143"/>
    </location>
</feature>
<reference evidence="2 3" key="1">
    <citation type="submission" date="2013-11" db="EMBL/GenBank/DDBJ databases">
        <title>Genome sequencing of Stegodyphus mimosarum.</title>
        <authorList>
            <person name="Bechsgaard J."/>
        </authorList>
    </citation>
    <scope>NUCLEOTIDE SEQUENCE [LARGE SCALE GENOMIC DNA]</scope>
</reference>
<dbReference type="AlphaFoldDB" id="A0A087TJR1"/>
<organism evidence="2 3">
    <name type="scientific">Stegodyphus mimosarum</name>
    <name type="common">African social velvet spider</name>
    <dbReference type="NCBI Taxonomy" id="407821"/>
    <lineage>
        <taxon>Eukaryota</taxon>
        <taxon>Metazoa</taxon>
        <taxon>Ecdysozoa</taxon>
        <taxon>Arthropoda</taxon>
        <taxon>Chelicerata</taxon>
        <taxon>Arachnida</taxon>
        <taxon>Araneae</taxon>
        <taxon>Araneomorphae</taxon>
        <taxon>Entelegynae</taxon>
        <taxon>Eresoidea</taxon>
        <taxon>Eresidae</taxon>
        <taxon>Stegodyphus</taxon>
    </lineage>
</organism>
<dbReference type="Proteomes" id="UP000054359">
    <property type="component" value="Unassembled WGS sequence"/>
</dbReference>
<feature type="region of interest" description="Disordered" evidence="1">
    <location>
        <begin position="112"/>
        <end position="143"/>
    </location>
</feature>
<accession>A0A087TJR1</accession>
<proteinExistence type="predicted"/>
<gene>
    <name evidence="2" type="ORF">X975_19564</name>
</gene>
<dbReference type="EMBL" id="KK115527">
    <property type="protein sequence ID" value="KFM65350.1"/>
    <property type="molecule type" value="Genomic_DNA"/>
</dbReference>
<evidence type="ECO:0000256" key="1">
    <source>
        <dbReference type="SAM" id="MobiDB-lite"/>
    </source>
</evidence>